<reference evidence="7 8" key="1">
    <citation type="submission" date="2019-02" db="EMBL/GenBank/DDBJ databases">
        <title>Deep-cultivation of Planctomycetes and their phenomic and genomic characterization uncovers novel biology.</title>
        <authorList>
            <person name="Wiegand S."/>
            <person name="Jogler M."/>
            <person name="Boedeker C."/>
            <person name="Pinto D."/>
            <person name="Vollmers J."/>
            <person name="Rivas-Marin E."/>
            <person name="Kohn T."/>
            <person name="Peeters S.H."/>
            <person name="Heuer A."/>
            <person name="Rast P."/>
            <person name="Oberbeckmann S."/>
            <person name="Bunk B."/>
            <person name="Jeske O."/>
            <person name="Meyerdierks A."/>
            <person name="Storesund J.E."/>
            <person name="Kallscheuer N."/>
            <person name="Luecker S."/>
            <person name="Lage O.M."/>
            <person name="Pohl T."/>
            <person name="Merkel B.J."/>
            <person name="Hornburger P."/>
            <person name="Mueller R.-W."/>
            <person name="Bruemmer F."/>
            <person name="Labrenz M."/>
            <person name="Spormann A.M."/>
            <person name="Op den Camp H."/>
            <person name="Overmann J."/>
            <person name="Amann R."/>
            <person name="Jetten M.S.M."/>
            <person name="Mascher T."/>
            <person name="Medema M.H."/>
            <person name="Devos D.P."/>
            <person name="Kaster A.-K."/>
            <person name="Ovreas L."/>
            <person name="Rohde M."/>
            <person name="Galperin M.Y."/>
            <person name="Jogler C."/>
        </authorList>
    </citation>
    <scope>NUCLEOTIDE SEQUENCE [LARGE SCALE GENOMIC DNA]</scope>
    <source>
        <strain evidence="7 8">Mal52</strain>
    </source>
</reference>
<dbReference type="InterPro" id="IPR017441">
    <property type="entry name" value="Protein_kinase_ATP_BS"/>
</dbReference>
<feature type="domain" description="Protein kinase" evidence="6">
    <location>
        <begin position="92"/>
        <end position="365"/>
    </location>
</feature>
<dbReference type="Proteomes" id="UP000319383">
    <property type="component" value="Chromosome"/>
</dbReference>
<dbReference type="AlphaFoldDB" id="A0A517ZUQ8"/>
<dbReference type="InterPro" id="IPR011009">
    <property type="entry name" value="Kinase-like_dom_sf"/>
</dbReference>
<accession>A0A517ZUQ8</accession>
<dbReference type="GO" id="GO:0004674">
    <property type="term" value="F:protein serine/threonine kinase activity"/>
    <property type="evidence" value="ECO:0007669"/>
    <property type="project" value="UniProtKB-EC"/>
</dbReference>
<evidence type="ECO:0000256" key="5">
    <source>
        <dbReference type="PROSITE-ProRule" id="PRU10141"/>
    </source>
</evidence>
<dbReference type="SUPFAM" id="SSF56112">
    <property type="entry name" value="Protein kinase-like (PK-like)"/>
    <property type="match status" value="2"/>
</dbReference>
<keyword evidence="1 7" id="KW-0808">Transferase</keyword>
<dbReference type="Gene3D" id="1.10.510.10">
    <property type="entry name" value="Transferase(Phosphotransferase) domain 1"/>
    <property type="match status" value="2"/>
</dbReference>
<dbReference type="Gene3D" id="3.30.200.20">
    <property type="entry name" value="Phosphorylase Kinase, domain 1"/>
    <property type="match status" value="1"/>
</dbReference>
<dbReference type="SMART" id="SM00220">
    <property type="entry name" value="S_TKc"/>
    <property type="match status" value="1"/>
</dbReference>
<protein>
    <submittedName>
        <fullName evidence="7">Serine/threonine-protein kinase StkP</fullName>
        <ecNumber evidence="7">2.7.11.1</ecNumber>
    </submittedName>
</protein>
<keyword evidence="4 5" id="KW-0067">ATP-binding</keyword>
<keyword evidence="3 7" id="KW-0418">Kinase</keyword>
<feature type="binding site" evidence="5">
    <location>
        <position position="445"/>
    </location>
    <ligand>
        <name>ATP</name>
        <dbReference type="ChEBI" id="CHEBI:30616"/>
    </ligand>
</feature>
<dbReference type="CDD" id="cd14014">
    <property type="entry name" value="STKc_PknB_like"/>
    <property type="match status" value="1"/>
</dbReference>
<evidence type="ECO:0000313" key="8">
    <source>
        <dbReference type="Proteomes" id="UP000319383"/>
    </source>
</evidence>
<dbReference type="RefSeq" id="WP_145378758.1">
    <property type="nucleotide sequence ID" value="NZ_CP036276.1"/>
</dbReference>
<dbReference type="PROSITE" id="PS00107">
    <property type="entry name" value="PROTEIN_KINASE_ATP"/>
    <property type="match status" value="1"/>
</dbReference>
<name>A0A517ZUQ8_9PLAN</name>
<keyword evidence="8" id="KW-1185">Reference proteome</keyword>
<dbReference type="PROSITE" id="PS50011">
    <property type="entry name" value="PROTEIN_KINASE_DOM"/>
    <property type="match status" value="2"/>
</dbReference>
<feature type="domain" description="Protein kinase" evidence="6">
    <location>
        <begin position="416"/>
        <end position="704"/>
    </location>
</feature>
<organism evidence="7 8">
    <name type="scientific">Symmachiella dynata</name>
    <dbReference type="NCBI Taxonomy" id="2527995"/>
    <lineage>
        <taxon>Bacteria</taxon>
        <taxon>Pseudomonadati</taxon>
        <taxon>Planctomycetota</taxon>
        <taxon>Planctomycetia</taxon>
        <taxon>Planctomycetales</taxon>
        <taxon>Planctomycetaceae</taxon>
        <taxon>Symmachiella</taxon>
    </lineage>
</organism>
<evidence type="ECO:0000313" key="7">
    <source>
        <dbReference type="EMBL" id="QDU46222.1"/>
    </source>
</evidence>
<dbReference type="EC" id="2.7.11.1" evidence="7"/>
<evidence type="ECO:0000256" key="3">
    <source>
        <dbReference type="ARBA" id="ARBA00022777"/>
    </source>
</evidence>
<dbReference type="Pfam" id="PF00069">
    <property type="entry name" value="Pkinase"/>
    <property type="match status" value="1"/>
</dbReference>
<gene>
    <name evidence="7" type="primary">stkP_4</name>
    <name evidence="7" type="ORF">Mal52_47400</name>
</gene>
<evidence type="ECO:0000256" key="1">
    <source>
        <dbReference type="ARBA" id="ARBA00022679"/>
    </source>
</evidence>
<dbReference type="InterPro" id="IPR008271">
    <property type="entry name" value="Ser/Thr_kinase_AS"/>
</dbReference>
<evidence type="ECO:0000259" key="6">
    <source>
        <dbReference type="PROSITE" id="PS50011"/>
    </source>
</evidence>
<evidence type="ECO:0000256" key="4">
    <source>
        <dbReference type="ARBA" id="ARBA00022840"/>
    </source>
</evidence>
<dbReference type="InterPro" id="IPR000719">
    <property type="entry name" value="Prot_kinase_dom"/>
</dbReference>
<proteinExistence type="predicted"/>
<keyword evidence="2 5" id="KW-0547">Nucleotide-binding</keyword>
<dbReference type="GO" id="GO:0005524">
    <property type="term" value="F:ATP binding"/>
    <property type="evidence" value="ECO:0007669"/>
    <property type="project" value="UniProtKB-UniRule"/>
</dbReference>
<sequence length="718" mass="79599">MNTNDPESQLSVRQQLLIDETCVRFEDRWQSSDMLHIEELIADVEGTLRLQLLDELLRLDWGLLRQNGQRPSRSQYIKRFPEYSQEIDSLWNKDVRELKIGSRKQVTPPQMARVTRIQKKPKGLGVRAARFREELEVDLFPLVHLKTTAAKQLKRRIRLVKRLELHPGVRKVVSADFHGNGTSARLEMIPEQTLSKLLDDQTQAQTLKSISISFQLASVLVAGHSIGLVHGNLKPSSIYLRADDSILIDFLDEACTADASDLQFQGTDAYFTAPEVAQGMRKAASDVYSLAAILTWMFRAVANDPSAAITFSCDRLVECLPQNSQFIAAIDSLCAAIEQGRHPVSSQRPTASEMLEPLGQMAQLLGIDTSEIEQALLNSCAGSTASVIQSMSCFASSHTNQVAAIELGPDSRLGRYRILEKLGEGGMAEVYRAIDSADESTVAIKILKPDVVGDGESLRRLRKEARMLGEISNPHVVRLLDIQEDAGVRYIVMEYVAGDNLRSLIKQSAPMDEMTALMIIRDAARGLAEAHRLGIIHRDIKPENILLDSQSASQFLQESAKNKFSDSCTLQACSDWQVKLTDFGLARHVEQTESLNMTLSGMIVGTIAYMSPEQFGEANKIAPAADVYALGATLFEMLTGSRPYPADNLMELVQLHSIGPLPDLTHSNPSATPEIAQFLRRALAKNPAERYLDASQFLEDMERLLDGLLKTSQPVVSY</sequence>
<dbReference type="PROSITE" id="PS00108">
    <property type="entry name" value="PROTEIN_KINASE_ST"/>
    <property type="match status" value="1"/>
</dbReference>
<dbReference type="PANTHER" id="PTHR43289:SF6">
    <property type="entry name" value="SERINE_THREONINE-PROTEIN KINASE NEKL-3"/>
    <property type="match status" value="1"/>
</dbReference>
<dbReference type="KEGG" id="sdyn:Mal52_47400"/>
<dbReference type="PANTHER" id="PTHR43289">
    <property type="entry name" value="MITOGEN-ACTIVATED PROTEIN KINASE KINASE KINASE 20-RELATED"/>
    <property type="match status" value="1"/>
</dbReference>
<evidence type="ECO:0000256" key="2">
    <source>
        <dbReference type="ARBA" id="ARBA00022741"/>
    </source>
</evidence>
<dbReference type="EMBL" id="CP036276">
    <property type="protein sequence ID" value="QDU46222.1"/>
    <property type="molecule type" value="Genomic_DNA"/>
</dbReference>